<dbReference type="InterPro" id="IPR029063">
    <property type="entry name" value="SAM-dependent_MTases_sf"/>
</dbReference>
<keyword evidence="1" id="KW-0808">Transferase</keyword>
<gene>
    <name evidence="1" type="ORF">PQO03_09645</name>
</gene>
<evidence type="ECO:0000313" key="2">
    <source>
        <dbReference type="Proteomes" id="UP001214250"/>
    </source>
</evidence>
<evidence type="ECO:0000313" key="1">
    <source>
        <dbReference type="EMBL" id="WDE95976.1"/>
    </source>
</evidence>
<protein>
    <submittedName>
        <fullName evidence="1">Class I SAM-dependent methyltransferase</fullName>
    </submittedName>
</protein>
<dbReference type="GO" id="GO:0008168">
    <property type="term" value="F:methyltransferase activity"/>
    <property type="evidence" value="ECO:0007669"/>
    <property type="project" value="UniProtKB-KW"/>
</dbReference>
<dbReference type="RefSeq" id="WP_274149908.1">
    <property type="nucleotide sequence ID" value="NZ_CP117811.1"/>
</dbReference>
<dbReference type="PANTHER" id="PTHR43861">
    <property type="entry name" value="TRANS-ACONITATE 2-METHYLTRANSFERASE-RELATED"/>
    <property type="match status" value="1"/>
</dbReference>
<proteinExistence type="predicted"/>
<dbReference type="SUPFAM" id="SSF53335">
    <property type="entry name" value="S-adenosyl-L-methionine-dependent methyltransferases"/>
    <property type="match status" value="1"/>
</dbReference>
<dbReference type="Proteomes" id="UP001214250">
    <property type="component" value="Chromosome 1"/>
</dbReference>
<dbReference type="Pfam" id="PF13489">
    <property type="entry name" value="Methyltransf_23"/>
    <property type="match status" value="1"/>
</dbReference>
<dbReference type="EMBL" id="CP117811">
    <property type="protein sequence ID" value="WDE95976.1"/>
    <property type="molecule type" value="Genomic_DNA"/>
</dbReference>
<keyword evidence="1" id="KW-0489">Methyltransferase</keyword>
<accession>A0ABY7VPA5</accession>
<name>A0ABY7VPA5_9BACT</name>
<dbReference type="CDD" id="cd02440">
    <property type="entry name" value="AdoMet_MTases"/>
    <property type="match status" value="1"/>
</dbReference>
<dbReference type="GO" id="GO:0032259">
    <property type="term" value="P:methylation"/>
    <property type="evidence" value="ECO:0007669"/>
    <property type="project" value="UniProtKB-KW"/>
</dbReference>
<reference evidence="1 2" key="1">
    <citation type="submission" date="2023-02" db="EMBL/GenBank/DDBJ databases">
        <title>Genome sequence of Lentisphaera profundi SAORIC-696.</title>
        <authorList>
            <person name="Kim e."/>
            <person name="Cho J.-C."/>
            <person name="Choi A."/>
            <person name="Kang I."/>
        </authorList>
    </citation>
    <scope>NUCLEOTIDE SEQUENCE [LARGE SCALE GENOMIC DNA]</scope>
    <source>
        <strain evidence="1 2">SAORIC-696</strain>
    </source>
</reference>
<dbReference type="Gene3D" id="3.40.50.150">
    <property type="entry name" value="Vaccinia Virus protein VP39"/>
    <property type="match status" value="1"/>
</dbReference>
<organism evidence="1 2">
    <name type="scientific">Lentisphaera profundi</name>
    <dbReference type="NCBI Taxonomy" id="1658616"/>
    <lineage>
        <taxon>Bacteria</taxon>
        <taxon>Pseudomonadati</taxon>
        <taxon>Lentisphaerota</taxon>
        <taxon>Lentisphaeria</taxon>
        <taxon>Lentisphaerales</taxon>
        <taxon>Lentisphaeraceae</taxon>
        <taxon>Lentisphaera</taxon>
    </lineage>
</organism>
<keyword evidence="2" id="KW-1185">Reference proteome</keyword>
<sequence length="322" mass="37315">MNKKYLQHSTYSLLLADECSKIQDVLDTFEYESLPCLCGHNSDYNVIAKVDRYGLRLDTIQCLHCGSLRSSPYMTQDSLEIFYQKYYRDLYSSNLGPERIFSSAYERGVKYLAILQKNLFSGDVLEIGAGTGGGLMPLHENGYKCVGCDYGEDFLDYGLSKGLNLKVGSYEQFIGKKKFDLVILSHVFEHFIKPKEEIKKIKKLLAPNGLLLIEVPGLLNIKISYRGNFLEFLQGAHPYHYTKNLLHYLVVNSGFQILSEDEGVCCLYKKNNLKQDKYELQNEYETITKYLRDLKYYNILKFVDPEYIIPMIKHYTKKFSRK</sequence>